<evidence type="ECO:0000313" key="3">
    <source>
        <dbReference type="Proteomes" id="UP000000600"/>
    </source>
</evidence>
<sequence>MCLQNDQRGNQNSIQAINIKNILLDLAKIIRVFLILFFQTNKAKQAQILSKNLSIAKFHKLQNQAYMQHIIRSKYLISISKQIHILYFLLYKQQQKYYRYIQKQILKKDDNDRDGYNSNSNKVQQQQINK</sequence>
<dbReference type="HOGENOM" id="CLU_1942158_0_0_1"/>
<gene>
    <name evidence="2" type="ORF">GSPATT00036967001</name>
</gene>
<keyword evidence="3" id="KW-1185">Reference proteome</keyword>
<evidence type="ECO:0000256" key="1">
    <source>
        <dbReference type="SAM" id="MobiDB-lite"/>
    </source>
</evidence>
<evidence type="ECO:0008006" key="4">
    <source>
        <dbReference type="Google" id="ProtNLM"/>
    </source>
</evidence>
<dbReference type="KEGG" id="ptm:GSPATT00036967001"/>
<organism evidence="2 3">
    <name type="scientific">Paramecium tetraurelia</name>
    <dbReference type="NCBI Taxonomy" id="5888"/>
    <lineage>
        <taxon>Eukaryota</taxon>
        <taxon>Sar</taxon>
        <taxon>Alveolata</taxon>
        <taxon>Ciliophora</taxon>
        <taxon>Intramacronucleata</taxon>
        <taxon>Oligohymenophorea</taxon>
        <taxon>Peniculida</taxon>
        <taxon>Parameciidae</taxon>
        <taxon>Paramecium</taxon>
    </lineage>
</organism>
<proteinExistence type="predicted"/>
<protein>
    <recommendedName>
        <fullName evidence="4">Transmembrane protein</fullName>
    </recommendedName>
</protein>
<dbReference type="RefSeq" id="XP_001435581.1">
    <property type="nucleotide sequence ID" value="XM_001435544.2"/>
</dbReference>
<accession>A0CBL7</accession>
<dbReference type="GeneID" id="5021366"/>
<evidence type="ECO:0000313" key="2">
    <source>
        <dbReference type="EMBL" id="CAK68184.1"/>
    </source>
</evidence>
<feature type="compositionally biased region" description="Polar residues" evidence="1">
    <location>
        <begin position="116"/>
        <end position="130"/>
    </location>
</feature>
<feature type="region of interest" description="Disordered" evidence="1">
    <location>
        <begin position="109"/>
        <end position="130"/>
    </location>
</feature>
<name>A0CBL7_PARTE</name>
<dbReference type="Proteomes" id="UP000000600">
    <property type="component" value="Unassembled WGS sequence"/>
</dbReference>
<dbReference type="InParanoid" id="A0CBL7"/>
<dbReference type="AlphaFoldDB" id="A0CBL7"/>
<reference evidence="2 3" key="1">
    <citation type="journal article" date="2006" name="Nature">
        <title>Global trends of whole-genome duplications revealed by the ciliate Paramecium tetraurelia.</title>
        <authorList>
            <consortium name="Genoscope"/>
            <person name="Aury J.-M."/>
            <person name="Jaillon O."/>
            <person name="Duret L."/>
            <person name="Noel B."/>
            <person name="Jubin C."/>
            <person name="Porcel B.M."/>
            <person name="Segurens B."/>
            <person name="Daubin V."/>
            <person name="Anthouard V."/>
            <person name="Aiach N."/>
            <person name="Arnaiz O."/>
            <person name="Billaut A."/>
            <person name="Beisson J."/>
            <person name="Blanc I."/>
            <person name="Bouhouche K."/>
            <person name="Camara F."/>
            <person name="Duharcourt S."/>
            <person name="Guigo R."/>
            <person name="Gogendeau D."/>
            <person name="Katinka M."/>
            <person name="Keller A.-M."/>
            <person name="Kissmehl R."/>
            <person name="Klotz C."/>
            <person name="Koll F."/>
            <person name="Le Moue A."/>
            <person name="Lepere C."/>
            <person name="Malinsky S."/>
            <person name="Nowacki M."/>
            <person name="Nowak J.K."/>
            <person name="Plattner H."/>
            <person name="Poulain J."/>
            <person name="Ruiz F."/>
            <person name="Serrano V."/>
            <person name="Zagulski M."/>
            <person name="Dessen P."/>
            <person name="Betermier M."/>
            <person name="Weissenbach J."/>
            <person name="Scarpelli C."/>
            <person name="Schachter V."/>
            <person name="Sperling L."/>
            <person name="Meyer E."/>
            <person name="Cohen J."/>
            <person name="Wincker P."/>
        </authorList>
    </citation>
    <scope>NUCLEOTIDE SEQUENCE [LARGE SCALE GENOMIC DNA]</scope>
    <source>
        <strain evidence="2 3">Stock d4-2</strain>
    </source>
</reference>
<dbReference type="EMBL" id="CT868057">
    <property type="protein sequence ID" value="CAK68184.1"/>
    <property type="molecule type" value="Genomic_DNA"/>
</dbReference>